<gene>
    <name evidence="3" type="ORF">BS47DRAFT_592934</name>
</gene>
<keyword evidence="2" id="KW-1133">Transmembrane helix</keyword>
<reference evidence="3" key="1">
    <citation type="journal article" date="2020" name="Nat. Commun.">
        <title>Large-scale genome sequencing of mycorrhizal fungi provides insights into the early evolution of symbiotic traits.</title>
        <authorList>
            <person name="Miyauchi S."/>
            <person name="Kiss E."/>
            <person name="Kuo A."/>
            <person name="Drula E."/>
            <person name="Kohler A."/>
            <person name="Sanchez-Garcia M."/>
            <person name="Morin E."/>
            <person name="Andreopoulos B."/>
            <person name="Barry K.W."/>
            <person name="Bonito G."/>
            <person name="Buee M."/>
            <person name="Carver A."/>
            <person name="Chen C."/>
            <person name="Cichocki N."/>
            <person name="Clum A."/>
            <person name="Culley D."/>
            <person name="Crous P.W."/>
            <person name="Fauchery L."/>
            <person name="Girlanda M."/>
            <person name="Hayes R.D."/>
            <person name="Keri Z."/>
            <person name="LaButti K."/>
            <person name="Lipzen A."/>
            <person name="Lombard V."/>
            <person name="Magnuson J."/>
            <person name="Maillard F."/>
            <person name="Murat C."/>
            <person name="Nolan M."/>
            <person name="Ohm R.A."/>
            <person name="Pangilinan J."/>
            <person name="Pereira M.F."/>
            <person name="Perotto S."/>
            <person name="Peter M."/>
            <person name="Pfister S."/>
            <person name="Riley R."/>
            <person name="Sitrit Y."/>
            <person name="Stielow J.B."/>
            <person name="Szollosi G."/>
            <person name="Zifcakova L."/>
            <person name="Stursova M."/>
            <person name="Spatafora J.W."/>
            <person name="Tedersoo L."/>
            <person name="Vaario L.M."/>
            <person name="Yamada A."/>
            <person name="Yan M."/>
            <person name="Wang P."/>
            <person name="Xu J."/>
            <person name="Bruns T."/>
            <person name="Baldrian P."/>
            <person name="Vilgalys R."/>
            <person name="Dunand C."/>
            <person name="Henrissat B."/>
            <person name="Grigoriev I.V."/>
            <person name="Hibbett D."/>
            <person name="Nagy L.G."/>
            <person name="Martin F.M."/>
        </authorList>
    </citation>
    <scope>NUCLEOTIDE SEQUENCE</scope>
    <source>
        <strain evidence="3">UP504</strain>
    </source>
</reference>
<evidence type="ECO:0000313" key="4">
    <source>
        <dbReference type="Proteomes" id="UP000886523"/>
    </source>
</evidence>
<keyword evidence="2" id="KW-0472">Membrane</keyword>
<dbReference type="EMBL" id="MU128935">
    <property type="protein sequence ID" value="KAF9517020.1"/>
    <property type="molecule type" value="Genomic_DNA"/>
</dbReference>
<sequence length="425" mass="47459">MRSRLRISRTFRWMWILARPHGCVGTGFTTYFLSGTTPDTLIDGGKFSLPCILRHEYNTLHTFMALLISPAPFISFSLPNLTVYPGIKFNVSYARFIRPGADPTAFAVTLSRPLDWLHSNPESLEFYGLPPSTATTGETLVNAIHDNGTDISSHATFLLAIDDSHRSAFPQSSSTIWSPQMHRGLIAAIVLLPLLLAIITSLVIKRYTRSFRRRLFVAHARGRSRRKSIEVEGFDFEKGGSVRAIIRPRIDAPQSARVISATWKDSMPRTSVDISNQVQRVRLVTVPASGSPPELLPVYDQTTPTSSKYRPAETPSIVVGMADPPSMSFTTYFRSPQTPGLLQSEGEPDYLTNLDVHQTSPHSSTRSVNSAYDSLPSWDSESTWARDRRRRPPSPAWRRGDLQPRVDGTAFFDYLEEKGETSGFP</sequence>
<keyword evidence="4" id="KW-1185">Reference proteome</keyword>
<evidence type="ECO:0000256" key="1">
    <source>
        <dbReference type="SAM" id="MobiDB-lite"/>
    </source>
</evidence>
<evidence type="ECO:0000256" key="2">
    <source>
        <dbReference type="SAM" id="Phobius"/>
    </source>
</evidence>
<dbReference type="AlphaFoldDB" id="A0A9P6B4X2"/>
<feature type="transmembrane region" description="Helical" evidence="2">
    <location>
        <begin position="184"/>
        <end position="204"/>
    </location>
</feature>
<protein>
    <submittedName>
        <fullName evidence="3">Uncharacterized protein</fullName>
    </submittedName>
</protein>
<proteinExistence type="predicted"/>
<evidence type="ECO:0000313" key="3">
    <source>
        <dbReference type="EMBL" id="KAF9517020.1"/>
    </source>
</evidence>
<dbReference type="Proteomes" id="UP000886523">
    <property type="component" value="Unassembled WGS sequence"/>
</dbReference>
<feature type="compositionally biased region" description="Polar residues" evidence="1">
    <location>
        <begin position="358"/>
        <end position="383"/>
    </location>
</feature>
<feature type="region of interest" description="Disordered" evidence="1">
    <location>
        <begin position="358"/>
        <end position="403"/>
    </location>
</feature>
<accession>A0A9P6B4X2</accession>
<name>A0A9P6B4X2_9AGAM</name>
<keyword evidence="2" id="KW-0812">Transmembrane</keyword>
<feature type="transmembrane region" description="Helical" evidence="2">
    <location>
        <begin position="63"/>
        <end position="87"/>
    </location>
</feature>
<organism evidence="3 4">
    <name type="scientific">Hydnum rufescens UP504</name>
    <dbReference type="NCBI Taxonomy" id="1448309"/>
    <lineage>
        <taxon>Eukaryota</taxon>
        <taxon>Fungi</taxon>
        <taxon>Dikarya</taxon>
        <taxon>Basidiomycota</taxon>
        <taxon>Agaricomycotina</taxon>
        <taxon>Agaricomycetes</taxon>
        <taxon>Cantharellales</taxon>
        <taxon>Hydnaceae</taxon>
        <taxon>Hydnum</taxon>
    </lineage>
</organism>
<comment type="caution">
    <text evidence="3">The sequence shown here is derived from an EMBL/GenBank/DDBJ whole genome shotgun (WGS) entry which is preliminary data.</text>
</comment>